<accession>A2SD15</accession>
<evidence type="ECO:0000256" key="2">
    <source>
        <dbReference type="ARBA" id="ARBA00022692"/>
    </source>
</evidence>
<dbReference type="SUPFAM" id="SSF161111">
    <property type="entry name" value="Cation efflux protein transmembrane domain-like"/>
    <property type="match status" value="1"/>
</dbReference>
<dbReference type="Pfam" id="PF01545">
    <property type="entry name" value="Cation_efflux"/>
    <property type="match status" value="1"/>
</dbReference>
<evidence type="ECO:0000313" key="9">
    <source>
        <dbReference type="Proteomes" id="UP000000366"/>
    </source>
</evidence>
<dbReference type="InterPro" id="IPR058533">
    <property type="entry name" value="Cation_efflux_TM"/>
</dbReference>
<dbReference type="InterPro" id="IPR027469">
    <property type="entry name" value="Cation_efflux_TMD_sf"/>
</dbReference>
<dbReference type="PANTHER" id="PTHR11562:SF40">
    <property type="entry name" value="CATION EFFLUX SYSTEM PROTEIN"/>
    <property type="match status" value="1"/>
</dbReference>
<feature type="transmembrane region" description="Helical" evidence="6">
    <location>
        <begin position="28"/>
        <end position="47"/>
    </location>
</feature>
<dbReference type="eggNOG" id="COG1230">
    <property type="taxonomic scope" value="Bacteria"/>
</dbReference>
<feature type="domain" description="Cation efflux protein transmembrane" evidence="7">
    <location>
        <begin position="30"/>
        <end position="257"/>
    </location>
</feature>
<feature type="transmembrane region" description="Helical" evidence="6">
    <location>
        <begin position="59"/>
        <end position="80"/>
    </location>
</feature>
<evidence type="ECO:0000256" key="1">
    <source>
        <dbReference type="ARBA" id="ARBA00004141"/>
    </source>
</evidence>
<evidence type="ECO:0000256" key="6">
    <source>
        <dbReference type="SAM" id="Phobius"/>
    </source>
</evidence>
<keyword evidence="2 6" id="KW-0812">Transmembrane</keyword>
<dbReference type="KEGG" id="mpt:Mpe_A0492"/>
<dbReference type="GO" id="GO:0005886">
    <property type="term" value="C:plasma membrane"/>
    <property type="evidence" value="ECO:0007669"/>
    <property type="project" value="TreeGrafter"/>
</dbReference>
<keyword evidence="4 6" id="KW-0472">Membrane</keyword>
<evidence type="ECO:0000256" key="3">
    <source>
        <dbReference type="ARBA" id="ARBA00022989"/>
    </source>
</evidence>
<dbReference type="GO" id="GO:0005385">
    <property type="term" value="F:zinc ion transmembrane transporter activity"/>
    <property type="evidence" value="ECO:0007669"/>
    <property type="project" value="TreeGrafter"/>
</dbReference>
<feature type="region of interest" description="Disordered" evidence="5">
    <location>
        <begin position="154"/>
        <end position="189"/>
    </location>
</feature>
<dbReference type="Gene3D" id="1.20.1510.10">
    <property type="entry name" value="Cation efflux protein transmembrane domain"/>
    <property type="match status" value="1"/>
</dbReference>
<comment type="subcellular location">
    <subcellularLocation>
        <location evidence="1">Membrane</location>
        <topology evidence="1">Multi-pass membrane protein</topology>
    </subcellularLocation>
</comment>
<feature type="transmembrane region" description="Helical" evidence="6">
    <location>
        <begin position="131"/>
        <end position="148"/>
    </location>
</feature>
<evidence type="ECO:0000313" key="8">
    <source>
        <dbReference type="EMBL" id="ABM93454.1"/>
    </source>
</evidence>
<dbReference type="InterPro" id="IPR050681">
    <property type="entry name" value="CDF/SLC30A"/>
</dbReference>
<reference evidence="8 9" key="1">
    <citation type="journal article" date="2007" name="J. Bacteriol.">
        <title>Whole-genome analysis of the methyl tert-butyl ether-degrading beta-proteobacterium Methylibium petroleiphilum PM1.</title>
        <authorList>
            <person name="Kane S.R."/>
            <person name="Chakicherla A.Y."/>
            <person name="Chain P.S.G."/>
            <person name="Schmidt R."/>
            <person name="Shin M.W."/>
            <person name="Legler T.C."/>
            <person name="Scow K.M."/>
            <person name="Larimer F.W."/>
            <person name="Lucas S.M."/>
            <person name="Richardson P.M."/>
            <person name="Hristova K.R."/>
        </authorList>
    </citation>
    <scope>NUCLEOTIDE SEQUENCE [LARGE SCALE GENOMIC DNA]</scope>
    <source>
        <strain evidence="9">ATCC BAA-1232 / LMG 22953 / PM1</strain>
    </source>
</reference>
<organism evidence="8 9">
    <name type="scientific">Methylibium petroleiphilum (strain ATCC BAA-1232 / LMG 22953 / PM1)</name>
    <dbReference type="NCBI Taxonomy" id="420662"/>
    <lineage>
        <taxon>Bacteria</taxon>
        <taxon>Pseudomonadati</taxon>
        <taxon>Pseudomonadota</taxon>
        <taxon>Betaproteobacteria</taxon>
        <taxon>Burkholderiales</taxon>
        <taxon>Sphaerotilaceae</taxon>
        <taxon>Methylibium</taxon>
    </lineage>
</organism>
<dbReference type="RefSeq" id="WP_011828092.1">
    <property type="nucleotide sequence ID" value="NC_008825.1"/>
</dbReference>
<feature type="transmembrane region" description="Helical" evidence="6">
    <location>
        <begin position="200"/>
        <end position="220"/>
    </location>
</feature>
<dbReference type="Proteomes" id="UP000000366">
    <property type="component" value="Chromosome"/>
</dbReference>
<dbReference type="EMBL" id="CP000555">
    <property type="protein sequence ID" value="ABM93454.1"/>
    <property type="molecule type" value="Genomic_DNA"/>
</dbReference>
<evidence type="ECO:0000256" key="4">
    <source>
        <dbReference type="ARBA" id="ARBA00023136"/>
    </source>
</evidence>
<sequence>MHAHDLSPWQHRHDFAADRGAAERRTHWVIGITLVMMIAEIAAGWWWHSMALLADGWHMGTHAAAIGVAALSYALARRWAGDARFSLGPWKVEVLGAYTSAVLLGVVAIGIAVESGLRLWAPEPVAYDESLVVAAIGLAVNAVCAKLLHGGHDHAPGPGHTGHDHGHHDHHAHHAHAVEHTGQEHAHAATDGKDLNLRAAYLHVLADAATSVLAIGALLAGKYAGWVWVDPLVGLLGAALIAVWSFGLLRQTSTILLDREMDHPLAHQVREQLESDGDARVADLHLWRVGDAQFACQATLVADTPLAADHYRDRLDGLAGLAHVSIEINRCRGASLTATQDHRHGHEPGPHAH</sequence>
<keyword evidence="9" id="KW-1185">Reference proteome</keyword>
<dbReference type="HOGENOM" id="CLU_013430_1_0_4"/>
<proteinExistence type="predicted"/>
<gene>
    <name evidence="8" type="ordered locus">Mpe_A0492</name>
</gene>
<dbReference type="PANTHER" id="PTHR11562">
    <property type="entry name" value="CATION EFFLUX PROTEIN/ ZINC TRANSPORTER"/>
    <property type="match status" value="1"/>
</dbReference>
<evidence type="ECO:0000259" key="7">
    <source>
        <dbReference type="Pfam" id="PF01545"/>
    </source>
</evidence>
<keyword evidence="3 6" id="KW-1133">Transmembrane helix</keyword>
<evidence type="ECO:0000256" key="5">
    <source>
        <dbReference type="SAM" id="MobiDB-lite"/>
    </source>
</evidence>
<dbReference type="InterPro" id="IPR002524">
    <property type="entry name" value="Cation_efflux"/>
</dbReference>
<name>A2SD15_METPP</name>
<feature type="transmembrane region" description="Helical" evidence="6">
    <location>
        <begin position="226"/>
        <end position="249"/>
    </location>
</feature>
<feature type="compositionally biased region" description="Basic and acidic residues" evidence="5">
    <location>
        <begin position="154"/>
        <end position="167"/>
    </location>
</feature>
<feature type="compositionally biased region" description="Basic and acidic residues" evidence="5">
    <location>
        <begin position="176"/>
        <end position="189"/>
    </location>
</feature>
<dbReference type="AlphaFoldDB" id="A2SD15"/>
<dbReference type="NCBIfam" id="NF033827">
    <property type="entry name" value="CDF_efflux_DmeF"/>
    <property type="match status" value="1"/>
</dbReference>
<feature type="transmembrane region" description="Helical" evidence="6">
    <location>
        <begin position="92"/>
        <end position="111"/>
    </location>
</feature>
<dbReference type="STRING" id="420662.Mpe_A0492"/>
<protein>
    <submittedName>
        <fullName evidence="8">Cation efflux system protein</fullName>
    </submittedName>
</protein>
<dbReference type="NCBIfam" id="TIGR01297">
    <property type="entry name" value="CDF"/>
    <property type="match status" value="1"/>
</dbReference>